<gene>
    <name evidence="2" type="ORF">IEG06_08970</name>
</gene>
<dbReference type="Proteomes" id="UP000627521">
    <property type="component" value="Unassembled WGS sequence"/>
</dbReference>
<dbReference type="InterPro" id="IPR001173">
    <property type="entry name" value="Glyco_trans_2-like"/>
</dbReference>
<dbReference type="Gene3D" id="3.90.550.10">
    <property type="entry name" value="Spore Coat Polysaccharide Biosynthesis Protein SpsA, Chain A"/>
    <property type="match status" value="1"/>
</dbReference>
<protein>
    <submittedName>
        <fullName evidence="2">Glycosyltransferase family 2 protein</fullName>
    </submittedName>
</protein>
<dbReference type="InterPro" id="IPR029044">
    <property type="entry name" value="Nucleotide-diphossugar_trans"/>
</dbReference>
<proteinExistence type="predicted"/>
<organism evidence="2 3">
    <name type="scientific">Olleya marilimosa</name>
    <dbReference type="NCBI Taxonomy" id="272164"/>
    <lineage>
        <taxon>Bacteria</taxon>
        <taxon>Pseudomonadati</taxon>
        <taxon>Bacteroidota</taxon>
        <taxon>Flavobacteriia</taxon>
        <taxon>Flavobacteriales</taxon>
        <taxon>Flavobacteriaceae</taxon>
    </lineage>
</organism>
<dbReference type="PANTHER" id="PTHR22916:SF3">
    <property type="entry name" value="UDP-GLCNAC:BETAGAL BETA-1,3-N-ACETYLGLUCOSAMINYLTRANSFERASE-LIKE PROTEIN 1"/>
    <property type="match status" value="1"/>
</dbReference>
<keyword evidence="3" id="KW-1185">Reference proteome</keyword>
<dbReference type="CDD" id="cd00761">
    <property type="entry name" value="Glyco_tranf_GTA_type"/>
    <property type="match status" value="1"/>
</dbReference>
<sequence length="315" mass="36384">MISIIIPIFNRQHLIEETLNSIIAQTYTNWECIIVDDGSTDDTYNVTNNLIKGDNRFQLYNRPLDFAKGPSSCRNYAITKMTGDYIQFFDSDDVMHPNHLRLKIEAIKTHDFVICQLQEFTGTFDTNLFSSAQQPYIKPSKNVFEDFATGTFPMLMVAPLWKASSLKPYLPIREDLHILEDHELYARALSQNKTYAIINIPLIFYRVGSSSSTNSFYSNVSYGLASYFEAKKTVLHLSSSKPIKLAILKMTLGFFRLALAERDFKSAQQCLNFIKNHKLAYSFKLKVKLFRIIFFYSIFKIVKKGDTKFKPLFKL</sequence>
<feature type="domain" description="Glycosyltransferase 2-like" evidence="1">
    <location>
        <begin position="3"/>
        <end position="131"/>
    </location>
</feature>
<evidence type="ECO:0000313" key="2">
    <source>
        <dbReference type="EMBL" id="MBD3863584.1"/>
    </source>
</evidence>
<evidence type="ECO:0000259" key="1">
    <source>
        <dbReference type="Pfam" id="PF00535"/>
    </source>
</evidence>
<evidence type="ECO:0000313" key="3">
    <source>
        <dbReference type="Proteomes" id="UP000627521"/>
    </source>
</evidence>
<reference evidence="2 3" key="1">
    <citation type="submission" date="2020-09" db="EMBL/GenBank/DDBJ databases">
        <title>Bacillus nautilus sp. nov., Chryseoglobus crepusculi sp. nov, and Psychrobacter noctis sp. nov., isolated from deep-sea sponges from the equatorial Atlantic.</title>
        <authorList>
            <person name="Stennett H.L."/>
            <person name="Williams S.E."/>
        </authorList>
    </citation>
    <scope>NUCLEOTIDE SEQUENCE [LARGE SCALE GENOMIC DNA]</scope>
    <source>
        <strain evidence="2 3">28M-24</strain>
    </source>
</reference>
<dbReference type="RefSeq" id="WP_191100053.1">
    <property type="nucleotide sequence ID" value="NZ_JACXXF010000005.1"/>
</dbReference>
<dbReference type="Pfam" id="PF00535">
    <property type="entry name" value="Glycos_transf_2"/>
    <property type="match status" value="1"/>
</dbReference>
<accession>A0ABR8LTU5</accession>
<dbReference type="SUPFAM" id="SSF53448">
    <property type="entry name" value="Nucleotide-diphospho-sugar transferases"/>
    <property type="match status" value="1"/>
</dbReference>
<name>A0ABR8LTU5_9FLAO</name>
<comment type="caution">
    <text evidence="2">The sequence shown here is derived from an EMBL/GenBank/DDBJ whole genome shotgun (WGS) entry which is preliminary data.</text>
</comment>
<dbReference type="EMBL" id="JACXXH010000004">
    <property type="protein sequence ID" value="MBD3863584.1"/>
    <property type="molecule type" value="Genomic_DNA"/>
</dbReference>
<dbReference type="PANTHER" id="PTHR22916">
    <property type="entry name" value="GLYCOSYLTRANSFERASE"/>
    <property type="match status" value="1"/>
</dbReference>